<organism evidence="8 9">
    <name type="scientific">Symbiodinium microadriaticum</name>
    <name type="common">Dinoflagellate</name>
    <name type="synonym">Zooxanthella microadriatica</name>
    <dbReference type="NCBI Taxonomy" id="2951"/>
    <lineage>
        <taxon>Eukaryota</taxon>
        <taxon>Sar</taxon>
        <taxon>Alveolata</taxon>
        <taxon>Dinophyceae</taxon>
        <taxon>Suessiales</taxon>
        <taxon>Symbiodiniaceae</taxon>
        <taxon>Symbiodinium</taxon>
    </lineage>
</organism>
<dbReference type="InterPro" id="IPR034164">
    <property type="entry name" value="Pepsin-like_dom"/>
</dbReference>
<keyword evidence="2" id="KW-0645">Protease</keyword>
<keyword evidence="6" id="KW-0732">Signal</keyword>
<proteinExistence type="inferred from homology"/>
<gene>
    <name evidence="8" type="primary">PGC</name>
    <name evidence="8" type="ORF">AK812_SmicGene32717</name>
</gene>
<keyword evidence="3" id="KW-0064">Aspartyl protease</keyword>
<dbReference type="EMBL" id="LSRX01000929">
    <property type="protein sequence ID" value="OLP86206.1"/>
    <property type="molecule type" value="Genomic_DNA"/>
</dbReference>
<evidence type="ECO:0000256" key="4">
    <source>
        <dbReference type="ARBA" id="ARBA00022801"/>
    </source>
</evidence>
<protein>
    <submittedName>
        <fullName evidence="8">Gastricsin</fullName>
    </submittedName>
</protein>
<feature type="chain" id="PRO_5013339646" evidence="6">
    <location>
        <begin position="18"/>
        <end position="624"/>
    </location>
</feature>
<evidence type="ECO:0000256" key="1">
    <source>
        <dbReference type="ARBA" id="ARBA00007447"/>
    </source>
</evidence>
<dbReference type="SUPFAM" id="SSF50630">
    <property type="entry name" value="Acid proteases"/>
    <property type="match status" value="1"/>
</dbReference>
<accession>A0A1Q9CTF9</accession>
<evidence type="ECO:0000256" key="3">
    <source>
        <dbReference type="ARBA" id="ARBA00022750"/>
    </source>
</evidence>
<evidence type="ECO:0000313" key="9">
    <source>
        <dbReference type="Proteomes" id="UP000186817"/>
    </source>
</evidence>
<reference evidence="8 9" key="1">
    <citation type="submission" date="2016-02" db="EMBL/GenBank/DDBJ databases">
        <title>Genome analysis of coral dinoflagellate symbionts highlights evolutionary adaptations to a symbiotic lifestyle.</title>
        <authorList>
            <person name="Aranda M."/>
            <person name="Li Y."/>
            <person name="Liew Y.J."/>
            <person name="Baumgarten S."/>
            <person name="Simakov O."/>
            <person name="Wilson M."/>
            <person name="Piel J."/>
            <person name="Ashoor H."/>
            <person name="Bougouffa S."/>
            <person name="Bajic V.B."/>
            <person name="Ryu T."/>
            <person name="Ravasi T."/>
            <person name="Bayer T."/>
            <person name="Micklem G."/>
            <person name="Kim H."/>
            <person name="Bhak J."/>
            <person name="Lajeunesse T.C."/>
            <person name="Voolstra C.R."/>
        </authorList>
    </citation>
    <scope>NUCLEOTIDE SEQUENCE [LARGE SCALE GENOMIC DNA]</scope>
    <source>
        <strain evidence="8 9">CCMP2467</strain>
    </source>
</reference>
<feature type="active site" evidence="5">
    <location>
        <position position="83"/>
    </location>
</feature>
<evidence type="ECO:0000313" key="8">
    <source>
        <dbReference type="EMBL" id="OLP86206.1"/>
    </source>
</evidence>
<comment type="similarity">
    <text evidence="1">Belongs to the peptidase A1 family.</text>
</comment>
<dbReference type="Gene3D" id="2.40.70.10">
    <property type="entry name" value="Acid Proteases"/>
    <property type="match status" value="2"/>
</dbReference>
<dbReference type="PRINTS" id="PR00792">
    <property type="entry name" value="PEPSIN"/>
</dbReference>
<dbReference type="AlphaFoldDB" id="A0A1Q9CTF9"/>
<dbReference type="GO" id="GO:0006508">
    <property type="term" value="P:proteolysis"/>
    <property type="evidence" value="ECO:0007669"/>
    <property type="project" value="UniProtKB-KW"/>
</dbReference>
<evidence type="ECO:0000259" key="7">
    <source>
        <dbReference type="PROSITE" id="PS51767"/>
    </source>
</evidence>
<feature type="domain" description="Peptidase A1" evidence="7">
    <location>
        <begin position="65"/>
        <end position="463"/>
    </location>
</feature>
<dbReference type="PANTHER" id="PTHR47966">
    <property type="entry name" value="BETA-SITE APP-CLEAVING ENZYME, ISOFORM A-RELATED"/>
    <property type="match status" value="1"/>
</dbReference>
<keyword evidence="4" id="KW-0378">Hydrolase</keyword>
<dbReference type="Pfam" id="PF00026">
    <property type="entry name" value="Asp"/>
    <property type="match status" value="2"/>
</dbReference>
<feature type="active site" evidence="5">
    <location>
        <position position="304"/>
    </location>
</feature>
<dbReference type="Proteomes" id="UP000186817">
    <property type="component" value="Unassembled WGS sequence"/>
</dbReference>
<sequence length="624" mass="67697">MLRFGFLLAAAVQTASCDDAADASSMLQRPPIEAAMSARPHVIGLRRESVPVYRRGKIASFKTSYSGVLSVGQPAQEFRVVFDTGSGNIILPAAECHSEACLMPHRKRYSQSSSVTSHPINSDGSRVLAGELGEQVTIGFGTGEVTGEFARDRVCFGSSQNTSTNATEPLETAVDYRPVCVEMSVIVAVEMSTQPFKTFQFDGILGLGLSGLTMNRNFSAFDMIVKSGMAAQPIFSVFLSDGEFGEQSEVAMGGVDPRRLVEPISWSDVAMQDLGYWQVRIRSVRIGGEELDVCLDGTCRGVVDTGTSHLGVPAPWDKEVEKRLKREAGDLLDCRNAEAPEIEIELHEGKVITLYPFNYMRRLPLREGVSVGSSGGVQLKQAAAPATESVVLLQGDGMAAAPSPSVPAQGNNSELPVERHCSPRLMAVKLPEPLGPKLFILGEPVLHRYYTVYDWEQTKVGFALANSRQNSLDPAALRGQKGELPKEVDMLLMQQQMKVTRSKVVDGDLEEETLFLQTVGLSGTGARDSPADIGAISTETSMSLAVRRRTANCPCTVSQCRVHTKVHPERPMDAQRSIPGENSVPLLRRFLPVADGERAHQTCFALLVGTLLRTSLWLLTVMLA</sequence>
<dbReference type="InterPro" id="IPR001461">
    <property type="entry name" value="Aspartic_peptidase_A1"/>
</dbReference>
<dbReference type="InterPro" id="IPR033121">
    <property type="entry name" value="PEPTIDASE_A1"/>
</dbReference>
<keyword evidence="9" id="KW-1185">Reference proteome</keyword>
<dbReference type="PROSITE" id="PS51767">
    <property type="entry name" value="PEPTIDASE_A1"/>
    <property type="match status" value="1"/>
</dbReference>
<name>A0A1Q9CTF9_SYMMI</name>
<dbReference type="PANTHER" id="PTHR47966:SF51">
    <property type="entry name" value="BETA-SITE APP-CLEAVING ENZYME, ISOFORM A-RELATED"/>
    <property type="match status" value="1"/>
</dbReference>
<dbReference type="GO" id="GO:0004190">
    <property type="term" value="F:aspartic-type endopeptidase activity"/>
    <property type="evidence" value="ECO:0007669"/>
    <property type="project" value="UniProtKB-KW"/>
</dbReference>
<feature type="signal peptide" evidence="6">
    <location>
        <begin position="1"/>
        <end position="17"/>
    </location>
</feature>
<dbReference type="CDD" id="cd05471">
    <property type="entry name" value="pepsin_like"/>
    <property type="match status" value="1"/>
</dbReference>
<comment type="caution">
    <text evidence="8">The sequence shown here is derived from an EMBL/GenBank/DDBJ whole genome shotgun (WGS) entry which is preliminary data.</text>
</comment>
<evidence type="ECO:0000256" key="5">
    <source>
        <dbReference type="PIRSR" id="PIRSR601461-1"/>
    </source>
</evidence>
<evidence type="ECO:0000256" key="6">
    <source>
        <dbReference type="SAM" id="SignalP"/>
    </source>
</evidence>
<dbReference type="OMA" id="HQQRMLK"/>
<dbReference type="OrthoDB" id="440276at2759"/>
<evidence type="ECO:0000256" key="2">
    <source>
        <dbReference type="ARBA" id="ARBA00022670"/>
    </source>
</evidence>
<dbReference type="InterPro" id="IPR021109">
    <property type="entry name" value="Peptidase_aspartic_dom_sf"/>
</dbReference>